<proteinExistence type="predicted"/>
<evidence type="ECO:0000313" key="2">
    <source>
        <dbReference type="EMBL" id="BCU70158.1"/>
    </source>
</evidence>
<protein>
    <submittedName>
        <fullName evidence="2">Uncharacterized protein</fullName>
    </submittedName>
</protein>
<keyword evidence="1" id="KW-1133">Transmembrane helix</keyword>
<dbReference type="AlphaFoldDB" id="A0A8D5U6D6"/>
<name>A0A8D5U6D6_9CREN</name>
<keyword evidence="1" id="KW-0812">Transmembrane</keyword>
<dbReference type="KEGG" id="csty:KN1_14550"/>
<accession>A0A8D5U6D6</accession>
<dbReference type="GeneID" id="66163171"/>
<dbReference type="InterPro" id="IPR015915">
    <property type="entry name" value="Kelch-typ_b-propeller"/>
</dbReference>
<dbReference type="EMBL" id="AP024597">
    <property type="protein sequence ID" value="BCU70158.1"/>
    <property type="molecule type" value="Genomic_DNA"/>
</dbReference>
<sequence>MKKTLKITSIVVIAIFLLIVVPLGVGYIQSLQNRLSVSYTTLPSFSKVYSLAIVSDREILVGGVKFLGNNSSPEGIVALYSLTNKSCTVLQSVSNYFRGGYIYALGYNGSDVLIGGSTRIGGYLHTSLVEYNLGTNTLVNLSYILSPFYSLGQVFSIDWTGSYWLVGGSAYIIGLNGHSCLIPFLIEVNIHGHKDLSPSLPLAMRILGGSDEIYTISTLGSRSIVGGANTINMTATLFNGTNFTLVKFNYYHFGVILTSTWWKNTALIGGENQTQPNTPVPYLAEISGADAIPIQLKYQIGVVSALASTPGDVYVALKVPFNTNNGIAYGAVILETSNLKSFTSVFSKPFVTIEQMSPYGGGVLGVGYEQNSSGEYVGYMIILST</sequence>
<evidence type="ECO:0000313" key="3">
    <source>
        <dbReference type="Proteomes" id="UP000825123"/>
    </source>
</evidence>
<evidence type="ECO:0000256" key="1">
    <source>
        <dbReference type="SAM" id="Phobius"/>
    </source>
</evidence>
<dbReference type="SUPFAM" id="SSF117281">
    <property type="entry name" value="Kelch motif"/>
    <property type="match status" value="1"/>
</dbReference>
<gene>
    <name evidence="2" type="ORF">KN1_14550</name>
</gene>
<keyword evidence="3" id="KW-1185">Reference proteome</keyword>
<feature type="transmembrane region" description="Helical" evidence="1">
    <location>
        <begin position="7"/>
        <end position="28"/>
    </location>
</feature>
<organism evidence="2 3">
    <name type="scientific">Stygiolobus caldivivus</name>
    <dbReference type="NCBI Taxonomy" id="2824673"/>
    <lineage>
        <taxon>Archaea</taxon>
        <taxon>Thermoproteota</taxon>
        <taxon>Thermoprotei</taxon>
        <taxon>Sulfolobales</taxon>
        <taxon>Sulfolobaceae</taxon>
        <taxon>Stygiolobus</taxon>
    </lineage>
</organism>
<reference evidence="2 3" key="1">
    <citation type="submission" date="2021-04" db="EMBL/GenBank/DDBJ databases">
        <title>Complete genome sequence of Stygiolobus sp. KN-1.</title>
        <authorList>
            <person name="Nakamura K."/>
            <person name="Sakai H."/>
            <person name="Kurosawa N."/>
        </authorList>
    </citation>
    <scope>NUCLEOTIDE SEQUENCE [LARGE SCALE GENOMIC DNA]</scope>
    <source>
        <strain evidence="2 3">KN-1</strain>
    </source>
</reference>
<keyword evidence="1" id="KW-0472">Membrane</keyword>
<dbReference type="Proteomes" id="UP000825123">
    <property type="component" value="Chromosome"/>
</dbReference>
<dbReference type="RefSeq" id="WP_221286577.1">
    <property type="nucleotide sequence ID" value="NZ_AP024597.1"/>
</dbReference>